<evidence type="ECO:0000313" key="2">
    <source>
        <dbReference type="Proteomes" id="UP000326857"/>
    </source>
</evidence>
<name>A0A5E7XU91_9SPHN</name>
<accession>A0A5E7XU91</accession>
<dbReference type="Proteomes" id="UP000326857">
    <property type="component" value="Unassembled WGS sequence"/>
</dbReference>
<dbReference type="EMBL" id="CABVLI010000014">
    <property type="protein sequence ID" value="VVS98055.1"/>
    <property type="molecule type" value="Genomic_DNA"/>
</dbReference>
<sequence>MLQAGRSRQVGGAVHRGAEFARQHLLQDQRGHTFRMASLVNRSDVRSSRRRNREVGATLDACLEQQALDQRRVWVGSSRVVMWQLHNT</sequence>
<gene>
    <name evidence="1" type="ORF">SPHINGO391_210036</name>
</gene>
<reference evidence="1 2" key="1">
    <citation type="submission" date="2019-09" db="EMBL/GenBank/DDBJ databases">
        <authorList>
            <person name="Dittami M. S."/>
        </authorList>
    </citation>
    <scope>NUCLEOTIDE SEQUENCE [LARGE SCALE GENOMIC DNA]</scope>
    <source>
        <strain evidence="1">SPHINGO391</strain>
    </source>
</reference>
<dbReference type="AlphaFoldDB" id="A0A5E7XU91"/>
<protein>
    <submittedName>
        <fullName evidence="1">Uncharacterized protein</fullName>
    </submittedName>
</protein>
<evidence type="ECO:0000313" key="1">
    <source>
        <dbReference type="EMBL" id="VVS98055.1"/>
    </source>
</evidence>
<proteinExistence type="predicted"/>
<organism evidence="1 2">
    <name type="scientific">Sphingomonas aurantiaca</name>
    <dbReference type="NCBI Taxonomy" id="185949"/>
    <lineage>
        <taxon>Bacteria</taxon>
        <taxon>Pseudomonadati</taxon>
        <taxon>Pseudomonadota</taxon>
        <taxon>Alphaproteobacteria</taxon>
        <taxon>Sphingomonadales</taxon>
        <taxon>Sphingomonadaceae</taxon>
        <taxon>Sphingomonas</taxon>
    </lineage>
</organism>